<keyword evidence="2 4" id="KW-0378">Hydrolase</keyword>
<dbReference type="InterPro" id="IPR013094">
    <property type="entry name" value="AB_hydrolase_3"/>
</dbReference>
<feature type="domain" description="Alpha/beta hydrolase fold-3" evidence="3">
    <location>
        <begin position="88"/>
        <end position="288"/>
    </location>
</feature>
<reference evidence="4 5" key="1">
    <citation type="submission" date="2021-06" db="EMBL/GenBank/DDBJ databases">
        <title>Sphingomonas sp. XMGL2, whole genome shotgun sequencing project.</title>
        <authorList>
            <person name="Zhao G."/>
            <person name="Shen L."/>
        </authorList>
    </citation>
    <scope>NUCLEOTIDE SEQUENCE [LARGE SCALE GENOMIC DNA]</scope>
    <source>
        <strain evidence="4 5">XMGL2</strain>
    </source>
</reference>
<comment type="caution">
    <text evidence="4">The sequence shown here is derived from an EMBL/GenBank/DDBJ whole genome shotgun (WGS) entry which is preliminary data.</text>
</comment>
<evidence type="ECO:0000259" key="3">
    <source>
        <dbReference type="Pfam" id="PF07859"/>
    </source>
</evidence>
<keyword evidence="5" id="KW-1185">Reference proteome</keyword>
<evidence type="ECO:0000256" key="1">
    <source>
        <dbReference type="ARBA" id="ARBA00010515"/>
    </source>
</evidence>
<evidence type="ECO:0000313" key="5">
    <source>
        <dbReference type="Proteomes" id="UP000776276"/>
    </source>
</evidence>
<proteinExistence type="inferred from homology"/>
<protein>
    <submittedName>
        <fullName evidence="4">Alpha/beta hydrolase</fullName>
    </submittedName>
</protein>
<dbReference type="InterPro" id="IPR050300">
    <property type="entry name" value="GDXG_lipolytic_enzyme"/>
</dbReference>
<name>A0ABS6BJG7_9SPHN</name>
<evidence type="ECO:0000313" key="4">
    <source>
        <dbReference type="EMBL" id="MBU3077335.1"/>
    </source>
</evidence>
<dbReference type="RefSeq" id="WP_216321384.1">
    <property type="nucleotide sequence ID" value="NZ_JAHKRT010000002.1"/>
</dbReference>
<evidence type="ECO:0000256" key="2">
    <source>
        <dbReference type="ARBA" id="ARBA00022801"/>
    </source>
</evidence>
<dbReference type="PANTHER" id="PTHR48081:SF30">
    <property type="entry name" value="ACETYL-HYDROLASE LIPR-RELATED"/>
    <property type="match status" value="1"/>
</dbReference>
<sequence length="314" mass="33615">MTNLNAVRSPVETRVPWLSATERDREAALLAHFADFWGTATGAPRAIYDRFIAASPTVDGITVKQVSTGAVHGWWVRPVRTPAPEQAILFIHGGGYVQGSAKAYRGFVSQIVSRAGIPALAIDYPLAPEASLPAAPDAALAAYRFLIEQGFTRIAIVGDSAGGGLSLVTLAQLSRQSEIARPIAGVMFSPWTDLAFTGRSMKDPEQVDALISFDYLQDCAAKYLGAYAATDPLASPLHGDLAGLPPLLIQVGTAERLLDDSRQFAARAVAAGVPVELEMWEGLHHVFQLDVAHLESSRTALDRAARFLARAFNP</sequence>
<accession>A0ABS6BJG7</accession>
<dbReference type="Proteomes" id="UP000776276">
    <property type="component" value="Unassembled WGS sequence"/>
</dbReference>
<comment type="similarity">
    <text evidence="1">Belongs to the 'GDXG' lipolytic enzyme family.</text>
</comment>
<dbReference type="Pfam" id="PF07859">
    <property type="entry name" value="Abhydrolase_3"/>
    <property type="match status" value="1"/>
</dbReference>
<dbReference type="PANTHER" id="PTHR48081">
    <property type="entry name" value="AB HYDROLASE SUPERFAMILY PROTEIN C4A8.06C"/>
    <property type="match status" value="1"/>
</dbReference>
<dbReference type="GO" id="GO:0016787">
    <property type="term" value="F:hydrolase activity"/>
    <property type="evidence" value="ECO:0007669"/>
    <property type="project" value="UniProtKB-KW"/>
</dbReference>
<organism evidence="4 5">
    <name type="scientific">Sphingomonas quercus</name>
    <dbReference type="NCBI Taxonomy" id="2842451"/>
    <lineage>
        <taxon>Bacteria</taxon>
        <taxon>Pseudomonadati</taxon>
        <taxon>Pseudomonadota</taxon>
        <taxon>Alphaproteobacteria</taxon>
        <taxon>Sphingomonadales</taxon>
        <taxon>Sphingomonadaceae</taxon>
        <taxon>Sphingomonas</taxon>
    </lineage>
</organism>
<dbReference type="EMBL" id="JAHKRT010000002">
    <property type="protein sequence ID" value="MBU3077335.1"/>
    <property type="molecule type" value="Genomic_DNA"/>
</dbReference>
<gene>
    <name evidence="4" type="ORF">KOF26_05590</name>
</gene>